<dbReference type="OrthoDB" id="4243410at2"/>
<dbReference type="Pfam" id="PF06855">
    <property type="entry name" value="YozE_SAM_like"/>
    <property type="match status" value="1"/>
</dbReference>
<dbReference type="Gene3D" id="1.10.150.260">
    <property type="entry name" value="YozE SAM-like"/>
    <property type="match status" value="1"/>
</dbReference>
<evidence type="ECO:0000313" key="2">
    <source>
        <dbReference type="EMBL" id="OBQ57637.1"/>
    </source>
</evidence>
<evidence type="ECO:0000259" key="1">
    <source>
        <dbReference type="Pfam" id="PF06855"/>
    </source>
</evidence>
<gene>
    <name evidence="2" type="ORF">SP90_00955</name>
</gene>
<evidence type="ECO:0000313" key="3">
    <source>
        <dbReference type="Proteomes" id="UP000091979"/>
    </source>
</evidence>
<organism evidence="2 3">
    <name type="scientific">Halodesulfovibrio spirochaetisodalis</name>
    <dbReference type="NCBI Taxonomy" id="1560234"/>
    <lineage>
        <taxon>Bacteria</taxon>
        <taxon>Pseudomonadati</taxon>
        <taxon>Thermodesulfobacteriota</taxon>
        <taxon>Desulfovibrionia</taxon>
        <taxon>Desulfovibrionales</taxon>
        <taxon>Desulfovibrionaceae</taxon>
        <taxon>Halodesulfovibrio</taxon>
    </lineage>
</organism>
<protein>
    <recommendedName>
        <fullName evidence="1">YozE SAM-like domain-containing protein</fullName>
    </recommendedName>
</protein>
<comment type="caution">
    <text evidence="2">The sequence shown here is derived from an EMBL/GenBank/DDBJ whole genome shotgun (WGS) entry which is preliminary data.</text>
</comment>
<dbReference type="EMBL" id="JXMS01000001">
    <property type="protein sequence ID" value="OBQ57637.1"/>
    <property type="molecule type" value="Genomic_DNA"/>
</dbReference>
<feature type="domain" description="YozE SAM-like" evidence="1">
    <location>
        <begin position="5"/>
        <end position="67"/>
    </location>
</feature>
<proteinExistence type="predicted"/>
<dbReference type="InterPro" id="IPR023089">
    <property type="entry name" value="YozE_SAM-like"/>
</dbReference>
<dbReference type="RefSeq" id="WP_066851647.1">
    <property type="nucleotide sequence ID" value="NZ_JXMS01000001.1"/>
</dbReference>
<dbReference type="InterPro" id="IPR036806">
    <property type="entry name" value="YozE_SAM-like_sf"/>
</dbReference>
<dbReference type="PATRIC" id="fig|1560234.3.peg.204"/>
<dbReference type="Proteomes" id="UP000091979">
    <property type="component" value="Unassembled WGS sequence"/>
</dbReference>
<accession>A0A1B7XQ45</accession>
<dbReference type="SUPFAM" id="SSF140652">
    <property type="entry name" value="YozE-like"/>
    <property type="match status" value="1"/>
</dbReference>
<keyword evidence="3" id="KW-1185">Reference proteome</keyword>
<reference evidence="2 3" key="1">
    <citation type="submission" date="2015-01" db="EMBL/GenBank/DDBJ databases">
        <title>Desulfovibrio sp. JC271 draft genome sequence.</title>
        <authorList>
            <person name="Shivani Y."/>
            <person name="Subhash Y."/>
            <person name="Sasikala C."/>
            <person name="Ramana C.V."/>
        </authorList>
    </citation>
    <scope>NUCLEOTIDE SEQUENCE [LARGE SCALE GENOMIC DNA]</scope>
    <source>
        <strain evidence="2 3">JC271</strain>
    </source>
</reference>
<dbReference type="AlphaFoldDB" id="A0A1B7XQ45"/>
<sequence length="71" mass="8011">MKPNFIDWLLTRTNENSAVGDLARDMAKDTNLPNKNSGYPRLYKHLTRCNACNGALNALSTAWDQYKAEHA</sequence>
<name>A0A1B7XQ45_9BACT</name>